<feature type="region of interest" description="Disordered" evidence="1">
    <location>
        <begin position="1"/>
        <end position="37"/>
    </location>
</feature>
<organism evidence="2 3">
    <name type="scientific">Cirrhinus mrigala</name>
    <name type="common">Mrigala</name>
    <dbReference type="NCBI Taxonomy" id="683832"/>
    <lineage>
        <taxon>Eukaryota</taxon>
        <taxon>Metazoa</taxon>
        <taxon>Chordata</taxon>
        <taxon>Craniata</taxon>
        <taxon>Vertebrata</taxon>
        <taxon>Euteleostomi</taxon>
        <taxon>Actinopterygii</taxon>
        <taxon>Neopterygii</taxon>
        <taxon>Teleostei</taxon>
        <taxon>Ostariophysi</taxon>
        <taxon>Cypriniformes</taxon>
        <taxon>Cyprinidae</taxon>
        <taxon>Labeoninae</taxon>
        <taxon>Labeonini</taxon>
        <taxon>Cirrhinus</taxon>
    </lineage>
</organism>
<comment type="caution">
    <text evidence="2">The sequence shown here is derived from an EMBL/GenBank/DDBJ whole genome shotgun (WGS) entry which is preliminary data.</text>
</comment>
<name>A0ABD0MNE4_CIRMR</name>
<dbReference type="AlphaFoldDB" id="A0ABD0MNE4"/>
<evidence type="ECO:0000256" key="1">
    <source>
        <dbReference type="SAM" id="MobiDB-lite"/>
    </source>
</evidence>
<evidence type="ECO:0000313" key="3">
    <source>
        <dbReference type="Proteomes" id="UP001529510"/>
    </source>
</evidence>
<gene>
    <name evidence="2" type="ORF">M9458_053014</name>
</gene>
<proteinExistence type="predicted"/>
<evidence type="ECO:0000313" key="2">
    <source>
        <dbReference type="EMBL" id="KAL0151613.1"/>
    </source>
</evidence>
<sequence>MSSDYQRKVDALAEKDSSSESEGTVEPALVGEENPVMEDPTLDELHAVAGCSSSIVTAAENMSSDDEEYHYDISSSDTECEQFDETSQPIVETLSLHNDLAKRRDDVFSHAGYPDHQKQISPLTKAGILCVKQFPLDYMHLVCLGAMKRLLIYLLSKAQREQVERNISQLKGALPAEFTRQPRSMEELDRWKATELRQFMLYTGPVVLKDVLPEDQYHHFLCLSVGMNILLEEADGKRESYLDYAHNILEHFVDNSVGFYGPTFPTYNIHSIKHLSDDATNFCSSLNHISCFPFENHLQVIKKLVRSGKQPLVQVTKRLAERQCTETHATSQSERPTKITAKMPDNCVLLMDNAVGFIREKRNNGTLSIDVFRETDCDSVFEKPCNSKLLNIMFVSSDSTMAKRMLVNKGSVYKKAVCLPYKQGYAIFPQLHKPE</sequence>
<dbReference type="EMBL" id="JAMKFB020000233">
    <property type="protein sequence ID" value="KAL0151613.1"/>
    <property type="molecule type" value="Genomic_DNA"/>
</dbReference>
<accession>A0ABD0MNE4</accession>
<feature type="compositionally biased region" description="Basic and acidic residues" evidence="1">
    <location>
        <begin position="1"/>
        <end position="18"/>
    </location>
</feature>
<dbReference type="PANTHER" id="PTHR33053">
    <property type="entry name" value="PROTEIN, PUTATIVE-RELATED"/>
    <property type="match status" value="1"/>
</dbReference>
<dbReference type="PANTHER" id="PTHR33053:SF26">
    <property type="entry name" value="TRANSPOSASE DOMAIN-CONTAINING PROTEIN"/>
    <property type="match status" value="1"/>
</dbReference>
<reference evidence="2 3" key="1">
    <citation type="submission" date="2024-05" db="EMBL/GenBank/DDBJ databases">
        <title>Genome sequencing and assembly of Indian major carp, Cirrhinus mrigala (Hamilton, 1822).</title>
        <authorList>
            <person name="Mohindra V."/>
            <person name="Chowdhury L.M."/>
            <person name="Lal K."/>
            <person name="Jena J.K."/>
        </authorList>
    </citation>
    <scope>NUCLEOTIDE SEQUENCE [LARGE SCALE GENOMIC DNA]</scope>
    <source>
        <strain evidence="2">CM1030</strain>
        <tissue evidence="2">Blood</tissue>
    </source>
</reference>
<dbReference type="Proteomes" id="UP001529510">
    <property type="component" value="Unassembled WGS sequence"/>
</dbReference>
<keyword evidence="3" id="KW-1185">Reference proteome</keyword>
<protein>
    <submittedName>
        <fullName evidence="2">Uncharacterized protein</fullName>
    </submittedName>
</protein>